<dbReference type="RefSeq" id="WP_208146556.1">
    <property type="nucleotide sequence ID" value="NZ_JAGETV010000001.1"/>
</dbReference>
<dbReference type="Gene3D" id="1.10.443.10">
    <property type="entry name" value="Intergrase catalytic core"/>
    <property type="match status" value="1"/>
</dbReference>
<sequence>MARVAERNGKLLFDFTYMGIRCREQTILEDTKENRNKLNMVLKKILAKIELGIFEYREYFPNSKTADKIEQMDLKRRRIQGSATPSFEEVAEKWFKNMEPTWRSSTASGYRNYYEKRILPFWEGKEVSGITRQDILEFRSDIAKHTNENTGNRLDPATVNKTLKIFRMIINEAADEYEFTSPYRNIQMLKEPKKEIHPFNLEEVHQIIDHIQPEFRIYVLVRFFTGLRTGEVNGLRWKNVDFDNRVIKVRETYSEQSGFQYTKNDSSQRDVQMSALVYEALKTHFDLHYFGNDEQTVFTKPETSGPVHSNNFRCRAWKTVLKQLGIEYRSPYQSRHTYCCLLLAAGENATWVARQMGHTSTEMIFTTYGRFVPNLTRQDGSAFESLMKEKTSVANSITPQLPAMIGESEATFNEAMLETDFVLNDKEVNHG</sequence>
<feature type="domain" description="Tyr recombinase" evidence="6">
    <location>
        <begin position="194"/>
        <end position="381"/>
    </location>
</feature>
<keyword evidence="3 5" id="KW-0238">DNA-binding</keyword>
<dbReference type="CDD" id="cd01189">
    <property type="entry name" value="INT_ICEBs1_C_like"/>
    <property type="match status" value="1"/>
</dbReference>
<dbReference type="InterPro" id="IPR011010">
    <property type="entry name" value="DNA_brk_join_enz"/>
</dbReference>
<evidence type="ECO:0000313" key="8">
    <source>
        <dbReference type="EMBL" id="MBO1926156.1"/>
    </source>
</evidence>
<dbReference type="InterPro" id="IPR044068">
    <property type="entry name" value="CB"/>
</dbReference>
<evidence type="ECO:0000256" key="2">
    <source>
        <dbReference type="ARBA" id="ARBA00022908"/>
    </source>
</evidence>
<dbReference type="PROSITE" id="PS51900">
    <property type="entry name" value="CB"/>
    <property type="match status" value="1"/>
</dbReference>
<keyword evidence="9" id="KW-1185">Reference proteome</keyword>
<dbReference type="Gene3D" id="1.10.150.130">
    <property type="match status" value="1"/>
</dbReference>
<dbReference type="PROSITE" id="PS51898">
    <property type="entry name" value="TYR_RECOMBINASE"/>
    <property type="match status" value="1"/>
</dbReference>
<feature type="domain" description="Core-binding (CB)" evidence="7">
    <location>
        <begin position="85"/>
        <end position="174"/>
    </location>
</feature>
<comment type="caution">
    <text evidence="8">The sequence shown here is derived from an EMBL/GenBank/DDBJ whole genome shotgun (WGS) entry which is preliminary data.</text>
</comment>
<dbReference type="InterPro" id="IPR013762">
    <property type="entry name" value="Integrase-like_cat_sf"/>
</dbReference>
<dbReference type="PANTHER" id="PTHR30629">
    <property type="entry name" value="PROPHAGE INTEGRASE"/>
    <property type="match status" value="1"/>
</dbReference>
<dbReference type="Proteomes" id="UP000664835">
    <property type="component" value="Unassembled WGS sequence"/>
</dbReference>
<dbReference type="InterPro" id="IPR022000">
    <property type="entry name" value="Min27-like_integrase_DNA_bind"/>
</dbReference>
<name>A0ABS3Q1F9_9GAMM</name>
<dbReference type="InterPro" id="IPR010998">
    <property type="entry name" value="Integrase_recombinase_N"/>
</dbReference>
<evidence type="ECO:0000259" key="7">
    <source>
        <dbReference type="PROSITE" id="PS51900"/>
    </source>
</evidence>
<organism evidence="8 9">
    <name type="scientific">Thiomicrorhabdus marina</name>
    <dbReference type="NCBI Taxonomy" id="2818442"/>
    <lineage>
        <taxon>Bacteria</taxon>
        <taxon>Pseudomonadati</taxon>
        <taxon>Pseudomonadota</taxon>
        <taxon>Gammaproteobacteria</taxon>
        <taxon>Thiotrichales</taxon>
        <taxon>Piscirickettsiaceae</taxon>
        <taxon>Thiomicrorhabdus</taxon>
    </lineage>
</organism>
<protein>
    <submittedName>
        <fullName evidence="8">Site-specific integrase</fullName>
    </submittedName>
</protein>
<evidence type="ECO:0000256" key="5">
    <source>
        <dbReference type="PROSITE-ProRule" id="PRU01248"/>
    </source>
</evidence>
<gene>
    <name evidence="8" type="ORF">J3998_01080</name>
</gene>
<dbReference type="InterPro" id="IPR004107">
    <property type="entry name" value="Integrase_SAM-like_N"/>
</dbReference>
<dbReference type="SUPFAM" id="SSF56349">
    <property type="entry name" value="DNA breaking-rejoining enzymes"/>
    <property type="match status" value="1"/>
</dbReference>
<reference evidence="8 9" key="1">
    <citation type="submission" date="2021-03" db="EMBL/GenBank/DDBJ databases">
        <title>Thiomicrorhabdus sp.nov.,novel sulfur-oxidizing bacteria isolated from coastal sediment.</title>
        <authorList>
            <person name="Liu X."/>
        </authorList>
    </citation>
    <scope>NUCLEOTIDE SEQUENCE [LARGE SCALE GENOMIC DNA]</scope>
    <source>
        <strain evidence="8 9">6S2-11</strain>
    </source>
</reference>
<comment type="similarity">
    <text evidence="1">Belongs to the 'phage' integrase family.</text>
</comment>
<proteinExistence type="inferred from homology"/>
<dbReference type="EMBL" id="JAGETV010000001">
    <property type="protein sequence ID" value="MBO1926156.1"/>
    <property type="molecule type" value="Genomic_DNA"/>
</dbReference>
<dbReference type="InterPro" id="IPR002104">
    <property type="entry name" value="Integrase_catalytic"/>
</dbReference>
<accession>A0ABS3Q1F9</accession>
<dbReference type="InterPro" id="IPR050808">
    <property type="entry name" value="Phage_Integrase"/>
</dbReference>
<evidence type="ECO:0000256" key="4">
    <source>
        <dbReference type="ARBA" id="ARBA00023172"/>
    </source>
</evidence>
<dbReference type="Pfam" id="PF14659">
    <property type="entry name" value="Phage_int_SAM_3"/>
    <property type="match status" value="1"/>
</dbReference>
<keyword evidence="4" id="KW-0233">DNA recombination</keyword>
<evidence type="ECO:0000256" key="1">
    <source>
        <dbReference type="ARBA" id="ARBA00008857"/>
    </source>
</evidence>
<keyword evidence="2" id="KW-0229">DNA integration</keyword>
<dbReference type="PANTHER" id="PTHR30629:SF2">
    <property type="entry name" value="PROPHAGE INTEGRASE INTS-RELATED"/>
    <property type="match status" value="1"/>
</dbReference>
<evidence type="ECO:0000256" key="3">
    <source>
        <dbReference type="ARBA" id="ARBA00023125"/>
    </source>
</evidence>
<dbReference type="Pfam" id="PF00589">
    <property type="entry name" value="Phage_integrase"/>
    <property type="match status" value="1"/>
</dbReference>
<evidence type="ECO:0000259" key="6">
    <source>
        <dbReference type="PROSITE" id="PS51898"/>
    </source>
</evidence>
<dbReference type="Pfam" id="PF12167">
    <property type="entry name" value="Arm-DNA-bind_2"/>
    <property type="match status" value="1"/>
</dbReference>
<evidence type="ECO:0000313" key="9">
    <source>
        <dbReference type="Proteomes" id="UP000664835"/>
    </source>
</evidence>